<organism evidence="7 10">
    <name type="scientific">Bradyrhizobium guangdongense</name>
    <dbReference type="NCBI Taxonomy" id="1325090"/>
    <lineage>
        <taxon>Bacteria</taxon>
        <taxon>Pseudomonadati</taxon>
        <taxon>Pseudomonadota</taxon>
        <taxon>Alphaproteobacteria</taxon>
        <taxon>Hyphomicrobiales</taxon>
        <taxon>Nitrobacteraceae</taxon>
        <taxon>Bradyrhizobium</taxon>
    </lineage>
</organism>
<dbReference type="GO" id="GO:0003677">
    <property type="term" value="F:DNA binding"/>
    <property type="evidence" value="ECO:0007669"/>
    <property type="project" value="UniProtKB-KW"/>
</dbReference>
<reference evidence="8 9" key="2">
    <citation type="submission" date="2018-06" db="EMBL/GenBank/DDBJ databases">
        <title>Comparative genomics of rhizobia nodulating Arachis hypogaea in China.</title>
        <authorList>
            <person name="Li Y."/>
        </authorList>
    </citation>
    <scope>NUCLEOTIDE SEQUENCE [LARGE SCALE GENOMIC DNA]</scope>
    <source>
        <strain evidence="8 9">CCBAU 51658</strain>
    </source>
</reference>
<evidence type="ECO:0000256" key="5">
    <source>
        <dbReference type="ARBA" id="ARBA00023163"/>
    </source>
</evidence>
<keyword evidence="5" id="KW-0804">Transcription</keyword>
<evidence type="ECO:0000313" key="9">
    <source>
        <dbReference type="Proteomes" id="UP000593880"/>
    </source>
</evidence>
<dbReference type="RefSeq" id="WP_128965765.1">
    <property type="nucleotide sequence ID" value="NZ_BMHC01000009.1"/>
</dbReference>
<name>A0A410V5Y0_9BRAD</name>
<keyword evidence="9" id="KW-1185">Reference proteome</keyword>
<dbReference type="SUPFAM" id="SSF53850">
    <property type="entry name" value="Periplasmic binding protein-like II"/>
    <property type="match status" value="1"/>
</dbReference>
<evidence type="ECO:0000256" key="1">
    <source>
        <dbReference type="ARBA" id="ARBA00003502"/>
    </source>
</evidence>
<dbReference type="InterPro" id="IPR005119">
    <property type="entry name" value="LysR_subst-bd"/>
</dbReference>
<keyword evidence="4" id="KW-0238">DNA-binding</keyword>
<dbReference type="InterPro" id="IPR050950">
    <property type="entry name" value="HTH-type_LysR_regulators"/>
</dbReference>
<dbReference type="PANTHER" id="PTHR30419:SF8">
    <property type="entry name" value="NITROGEN ASSIMILATION TRANSCRIPTIONAL ACTIVATOR-RELATED"/>
    <property type="match status" value="1"/>
</dbReference>
<gene>
    <name evidence="7" type="ORF">GCM10010987_41230</name>
    <name evidence="8" type="ORF">XH86_16665</name>
</gene>
<protein>
    <submittedName>
        <fullName evidence="8">LysR family transcriptional regulator</fullName>
    </submittedName>
    <submittedName>
        <fullName evidence="7">Pca operon transcription factor PcaQ</fullName>
    </submittedName>
</protein>
<dbReference type="EMBL" id="BMHC01000009">
    <property type="protein sequence ID" value="GGI26808.1"/>
    <property type="molecule type" value="Genomic_DNA"/>
</dbReference>
<comment type="function">
    <text evidence="1">NodD regulates the expression of the nodABCFE genes which encode other nodulation proteins. NodD is also a negative regulator of its own expression. Binds flavonoids as inducers.</text>
</comment>
<dbReference type="Pfam" id="PF03466">
    <property type="entry name" value="LysR_substrate"/>
    <property type="match status" value="1"/>
</dbReference>
<dbReference type="Pfam" id="PF00126">
    <property type="entry name" value="HTH_1"/>
    <property type="match status" value="1"/>
</dbReference>
<dbReference type="Gene3D" id="3.40.190.290">
    <property type="match status" value="1"/>
</dbReference>
<evidence type="ECO:0000259" key="6">
    <source>
        <dbReference type="PROSITE" id="PS50931"/>
    </source>
</evidence>
<feature type="domain" description="HTH lysR-type" evidence="6">
    <location>
        <begin position="17"/>
        <end position="74"/>
    </location>
</feature>
<dbReference type="PANTHER" id="PTHR30419">
    <property type="entry name" value="HTH-TYPE TRANSCRIPTIONAL REGULATOR YBHD"/>
    <property type="match status" value="1"/>
</dbReference>
<proteinExistence type="inferred from homology"/>
<sequence length="321" mass="35464">MTRPRSIDWETRISQRLRLRDLRILFAVVRAGSMAKAAAHLGITQPAISQAMGDLETTLGVRLLDRGPRGVTATLFGEVLLRRGEEAFDALMQGVRDIEHLADPGSGEVWVGASESYISGGYLSAIVTSLARQHPRIVVHVSEANTAALEFQELRARRVDLMLGRVAGEIRDDDLHVEPLYDEAIVVAAGRTHRFARRRKLGLEELADDSWILAPPHTVVRDLVGGAFRALKMEPPRLSVTTYSMQLRMQLLTTGNYVSPVPASLLHYNAERWSLCALPVAIGKPPPVVVVTLKQRTLSPVAALFIDHVRAVTKELRRASR</sequence>
<dbReference type="Proteomes" id="UP000625079">
    <property type="component" value="Unassembled WGS sequence"/>
</dbReference>
<dbReference type="SUPFAM" id="SSF46785">
    <property type="entry name" value="Winged helix' DNA-binding domain"/>
    <property type="match status" value="1"/>
</dbReference>
<dbReference type="InterPro" id="IPR036388">
    <property type="entry name" value="WH-like_DNA-bd_sf"/>
</dbReference>
<evidence type="ECO:0000256" key="2">
    <source>
        <dbReference type="ARBA" id="ARBA00009437"/>
    </source>
</evidence>
<evidence type="ECO:0000313" key="7">
    <source>
        <dbReference type="EMBL" id="GGI26808.1"/>
    </source>
</evidence>
<evidence type="ECO:0000256" key="4">
    <source>
        <dbReference type="ARBA" id="ARBA00023125"/>
    </source>
</evidence>
<evidence type="ECO:0000313" key="8">
    <source>
        <dbReference type="EMBL" id="QOZ60170.1"/>
    </source>
</evidence>
<comment type="similarity">
    <text evidence="2">Belongs to the LysR transcriptional regulatory family.</text>
</comment>
<dbReference type="GO" id="GO:0005829">
    <property type="term" value="C:cytosol"/>
    <property type="evidence" value="ECO:0007669"/>
    <property type="project" value="TreeGrafter"/>
</dbReference>
<keyword evidence="3" id="KW-0805">Transcription regulation</keyword>
<dbReference type="PROSITE" id="PS50931">
    <property type="entry name" value="HTH_LYSR"/>
    <property type="match status" value="1"/>
</dbReference>
<dbReference type="GO" id="GO:0003700">
    <property type="term" value="F:DNA-binding transcription factor activity"/>
    <property type="evidence" value="ECO:0007669"/>
    <property type="project" value="InterPro"/>
</dbReference>
<dbReference type="Proteomes" id="UP000593880">
    <property type="component" value="Chromosome"/>
</dbReference>
<dbReference type="InterPro" id="IPR036390">
    <property type="entry name" value="WH_DNA-bd_sf"/>
</dbReference>
<dbReference type="InterPro" id="IPR000847">
    <property type="entry name" value="LysR_HTH_N"/>
</dbReference>
<dbReference type="PRINTS" id="PR00039">
    <property type="entry name" value="HTHLYSR"/>
</dbReference>
<evidence type="ECO:0000256" key="3">
    <source>
        <dbReference type="ARBA" id="ARBA00023015"/>
    </source>
</evidence>
<dbReference type="OrthoDB" id="9806538at2"/>
<evidence type="ECO:0000313" key="10">
    <source>
        <dbReference type="Proteomes" id="UP000625079"/>
    </source>
</evidence>
<reference evidence="7" key="3">
    <citation type="submission" date="2022-12" db="EMBL/GenBank/DDBJ databases">
        <authorList>
            <person name="Sun Q."/>
            <person name="Zhou Y."/>
        </authorList>
    </citation>
    <scope>NUCLEOTIDE SEQUENCE</scope>
    <source>
        <strain evidence="7">CGMCC 1.15034</strain>
    </source>
</reference>
<dbReference type="EMBL" id="CP030057">
    <property type="protein sequence ID" value="QOZ60170.1"/>
    <property type="molecule type" value="Genomic_DNA"/>
</dbReference>
<accession>A0A410V5Y0</accession>
<dbReference type="AlphaFoldDB" id="A0A410V5Y0"/>
<dbReference type="Gene3D" id="1.10.10.10">
    <property type="entry name" value="Winged helix-like DNA-binding domain superfamily/Winged helix DNA-binding domain"/>
    <property type="match status" value="1"/>
</dbReference>
<reference evidence="7" key="1">
    <citation type="journal article" date="2014" name="Int. J. Syst. Evol. Microbiol.">
        <title>Complete genome sequence of Corynebacterium casei LMG S-19264T (=DSM 44701T), isolated from a smear-ripened cheese.</title>
        <authorList>
            <consortium name="US DOE Joint Genome Institute (JGI-PGF)"/>
            <person name="Walter F."/>
            <person name="Albersmeier A."/>
            <person name="Kalinowski J."/>
            <person name="Ruckert C."/>
        </authorList>
    </citation>
    <scope>NUCLEOTIDE SEQUENCE</scope>
    <source>
        <strain evidence="7">CGMCC 1.15034</strain>
    </source>
</reference>